<evidence type="ECO:0000256" key="13">
    <source>
        <dbReference type="ARBA" id="ARBA00052179"/>
    </source>
</evidence>
<comment type="catalytic activity">
    <reaction evidence="10">
        <text>L-lysine(out) + L-arginine(in) = L-lysine(in) + L-arginine(out)</text>
        <dbReference type="Rhea" id="RHEA:70827"/>
        <dbReference type="ChEBI" id="CHEBI:32551"/>
        <dbReference type="ChEBI" id="CHEBI:32682"/>
    </reaction>
    <physiologicalReaction direction="left-to-right" evidence="10">
        <dbReference type="Rhea" id="RHEA:70828"/>
    </physiologicalReaction>
</comment>
<comment type="similarity">
    <text evidence="2">Belongs to the amino acid-polyamine-organocation (APC) superfamily.</text>
</comment>
<keyword evidence="21" id="KW-1185">Reference proteome</keyword>
<comment type="catalytic activity">
    <reaction evidence="14">
        <text>L-leucine(out) + L-arginine(in) = L-leucine(in) + L-arginine(out)</text>
        <dbReference type="Rhea" id="RHEA:71059"/>
        <dbReference type="ChEBI" id="CHEBI:32682"/>
        <dbReference type="ChEBI" id="CHEBI:57427"/>
    </reaction>
    <physiologicalReaction direction="left-to-right" evidence="14">
        <dbReference type="Rhea" id="RHEA:71060"/>
    </physiologicalReaction>
</comment>
<evidence type="ECO:0000256" key="19">
    <source>
        <dbReference type="SAM" id="MobiDB-lite"/>
    </source>
</evidence>
<evidence type="ECO:0000256" key="5">
    <source>
        <dbReference type="ARBA" id="ARBA00022553"/>
    </source>
</evidence>
<dbReference type="GO" id="GO:0016324">
    <property type="term" value="C:apical plasma membrane"/>
    <property type="evidence" value="ECO:0007669"/>
    <property type="project" value="UniProtKB-SubCell"/>
</dbReference>
<evidence type="ECO:0000256" key="8">
    <source>
        <dbReference type="ARBA" id="ARBA00023136"/>
    </source>
</evidence>
<dbReference type="CTD" id="11136"/>
<evidence type="ECO:0000256" key="7">
    <source>
        <dbReference type="ARBA" id="ARBA00022989"/>
    </source>
</evidence>
<evidence type="ECO:0000256" key="18">
    <source>
        <dbReference type="ARBA" id="ARBA00093193"/>
    </source>
</evidence>
<dbReference type="PIRSF" id="PIRSF006060">
    <property type="entry name" value="AA_transporter"/>
    <property type="match status" value="1"/>
</dbReference>
<keyword evidence="6 20" id="KW-0812">Transmembrane</keyword>
<evidence type="ECO:0000256" key="4">
    <source>
        <dbReference type="ARBA" id="ARBA00022475"/>
    </source>
</evidence>
<feature type="region of interest" description="Disordered" evidence="19">
    <location>
        <begin position="1"/>
        <end position="26"/>
    </location>
</feature>
<evidence type="ECO:0000256" key="12">
    <source>
        <dbReference type="ARBA" id="ARBA00051835"/>
    </source>
</evidence>
<feature type="transmembrane region" description="Helical" evidence="20">
    <location>
        <begin position="413"/>
        <end position="436"/>
    </location>
</feature>
<evidence type="ECO:0000313" key="21">
    <source>
        <dbReference type="Proteomes" id="UP000515156"/>
    </source>
</evidence>
<dbReference type="OrthoDB" id="5982228at2759"/>
<protein>
    <recommendedName>
        <fullName evidence="15">b(0,+)-type amino acid transporter 1</fullName>
    </recommendedName>
    <alternativeName>
        <fullName evidence="16">Glycoprotein-associated amino acid transporter b0,+AT1</fullName>
    </alternativeName>
    <alternativeName>
        <fullName evidence="17">Solute carrier family 7 member 9</fullName>
    </alternativeName>
</protein>
<dbReference type="RefSeq" id="XP_030060273.1">
    <property type="nucleotide sequence ID" value="XM_030204413.1"/>
</dbReference>
<reference evidence="22 23" key="1">
    <citation type="submission" date="2025-04" db="UniProtKB">
        <authorList>
            <consortium name="RefSeq"/>
        </authorList>
    </citation>
    <scope>IDENTIFICATION</scope>
</reference>
<dbReference type="AlphaFoldDB" id="A0A6P7XXY5"/>
<keyword evidence="4" id="KW-1003">Cell membrane</keyword>
<dbReference type="RefSeq" id="XP_030060271.1">
    <property type="nucleotide sequence ID" value="XM_030204411.1"/>
</dbReference>
<dbReference type="FunFam" id="1.20.1740.10:FF:000015">
    <property type="entry name" value="B(0,+)-type amino acid transporter 1"/>
    <property type="match status" value="1"/>
</dbReference>
<dbReference type="Pfam" id="PF13520">
    <property type="entry name" value="AA_permease_2"/>
    <property type="match status" value="1"/>
</dbReference>
<feature type="transmembrane region" description="Helical" evidence="20">
    <location>
        <begin position="355"/>
        <end position="374"/>
    </location>
</feature>
<dbReference type="Proteomes" id="UP000515156">
    <property type="component" value="Chromosome 5"/>
</dbReference>
<proteinExistence type="inferred from homology"/>
<evidence type="ECO:0000256" key="3">
    <source>
        <dbReference type="ARBA" id="ARBA00022448"/>
    </source>
</evidence>
<comment type="catalytic activity">
    <reaction evidence="18">
        <text>L-phenylalanine(out) + L-arginine(in) = L-phenylalanine(in) + L-arginine(out)</text>
        <dbReference type="Rhea" id="RHEA:71067"/>
        <dbReference type="ChEBI" id="CHEBI:32682"/>
        <dbReference type="ChEBI" id="CHEBI:58095"/>
    </reaction>
    <physiologicalReaction direction="left-to-right" evidence="18">
        <dbReference type="Rhea" id="RHEA:71068"/>
    </physiologicalReaction>
</comment>
<evidence type="ECO:0000256" key="6">
    <source>
        <dbReference type="ARBA" id="ARBA00022692"/>
    </source>
</evidence>
<dbReference type="RefSeq" id="XP_030060270.1">
    <property type="nucleotide sequence ID" value="XM_030204410.1"/>
</dbReference>
<evidence type="ECO:0000256" key="10">
    <source>
        <dbReference type="ARBA" id="ARBA00051323"/>
    </source>
</evidence>
<evidence type="ECO:0000256" key="1">
    <source>
        <dbReference type="ARBA" id="ARBA00004424"/>
    </source>
</evidence>
<dbReference type="RefSeq" id="XP_030060272.1">
    <property type="nucleotide sequence ID" value="XM_030204412.1"/>
</dbReference>
<evidence type="ECO:0000256" key="2">
    <source>
        <dbReference type="ARBA" id="ARBA00009523"/>
    </source>
</evidence>
<keyword evidence="7 20" id="KW-1133">Transmembrane helix</keyword>
<evidence type="ECO:0000256" key="9">
    <source>
        <dbReference type="ARBA" id="ARBA00023157"/>
    </source>
</evidence>
<dbReference type="Gene3D" id="1.20.1740.10">
    <property type="entry name" value="Amino acid/polyamine transporter I"/>
    <property type="match status" value="1"/>
</dbReference>
<feature type="transmembrane region" description="Helical" evidence="20">
    <location>
        <begin position="36"/>
        <end position="56"/>
    </location>
</feature>
<gene>
    <name evidence="22 23 24 25 26" type="primary">SLC7A9</name>
</gene>
<dbReference type="InterPro" id="IPR002293">
    <property type="entry name" value="AA/rel_permease1"/>
</dbReference>
<feature type="transmembrane region" description="Helical" evidence="20">
    <location>
        <begin position="380"/>
        <end position="401"/>
    </location>
</feature>
<evidence type="ECO:0000256" key="17">
    <source>
        <dbReference type="ARBA" id="ARBA00083296"/>
    </source>
</evidence>
<evidence type="ECO:0000313" key="26">
    <source>
        <dbReference type="RefSeq" id="XP_030060273.1"/>
    </source>
</evidence>
<feature type="transmembrane region" description="Helical" evidence="20">
    <location>
        <begin position="155"/>
        <end position="176"/>
    </location>
</feature>
<dbReference type="GO" id="GO:0015175">
    <property type="term" value="F:neutral L-amino acid transmembrane transporter activity"/>
    <property type="evidence" value="ECO:0007669"/>
    <property type="project" value="TreeGrafter"/>
</dbReference>
<dbReference type="InterPro" id="IPR050598">
    <property type="entry name" value="AminoAcid_Transporter"/>
</dbReference>
<feature type="transmembrane region" description="Helical" evidence="20">
    <location>
        <begin position="303"/>
        <end position="335"/>
    </location>
</feature>
<organism evidence="21 25">
    <name type="scientific">Microcaecilia unicolor</name>
    <dbReference type="NCBI Taxonomy" id="1415580"/>
    <lineage>
        <taxon>Eukaryota</taxon>
        <taxon>Metazoa</taxon>
        <taxon>Chordata</taxon>
        <taxon>Craniata</taxon>
        <taxon>Vertebrata</taxon>
        <taxon>Euteleostomi</taxon>
        <taxon>Amphibia</taxon>
        <taxon>Gymnophiona</taxon>
        <taxon>Siphonopidae</taxon>
        <taxon>Microcaecilia</taxon>
    </lineage>
</organism>
<feature type="transmembrane region" description="Helical" evidence="20">
    <location>
        <begin position="61"/>
        <end position="85"/>
    </location>
</feature>
<feature type="transmembrane region" description="Helical" evidence="20">
    <location>
        <begin position="442"/>
        <end position="463"/>
    </location>
</feature>
<keyword evidence="3" id="KW-0813">Transport</keyword>
<evidence type="ECO:0000256" key="14">
    <source>
        <dbReference type="ARBA" id="ARBA00052732"/>
    </source>
</evidence>
<keyword evidence="5" id="KW-0597">Phosphoprotein</keyword>
<evidence type="ECO:0000313" key="24">
    <source>
        <dbReference type="RefSeq" id="XP_030060271.1"/>
    </source>
</evidence>
<evidence type="ECO:0000256" key="20">
    <source>
        <dbReference type="SAM" id="Phobius"/>
    </source>
</evidence>
<dbReference type="PANTHER" id="PTHR11785">
    <property type="entry name" value="AMINO ACID TRANSPORTER"/>
    <property type="match status" value="1"/>
</dbReference>
<dbReference type="PANTHER" id="PTHR11785:SF354">
    <property type="entry name" value="B(0,+)-TYPE AMINO ACID TRANSPORTER 1"/>
    <property type="match status" value="1"/>
</dbReference>
<keyword evidence="9" id="KW-1015">Disulfide bond</keyword>
<name>A0A6P7XXY5_9AMPH</name>
<evidence type="ECO:0000256" key="11">
    <source>
        <dbReference type="ARBA" id="ARBA00051814"/>
    </source>
</evidence>
<accession>A0A6P7XXY5</accession>
<sequence>MDEEITRKRKGEAPRTADDESTESKETEVVKLRQDVGLISGICIIVGTVIGSGIFISPKSVLLNVGAVGPCLIIWAACGVLSTLGSLCLAELGTMITKSGGEYPYLMEALGPIPAFLFSWTSLIVLKPSSFAIICLSFAEYVSAAFYPGCDPPPAVIKCLAAAAIMTIVLVNSLSVKLASYVQNFFTAAKMIIVIIIIVSGIVLLAQGNTQNFNNSFEGAKVSVGSISLAFYNGLWAYDGWNQLNYITEELKNPYKNLPLAIIIGIPLVTVCYILINIAYFTVMTPTELLQSPAVAVTFGDRVLYPAAWIVPLFVAFSTIGAANGSCFTAGRLVYVAGREGHMLKLLSYVSIKRLTPAPAIIFLGIVAIIYTIPADINTLINYFSFAVWIFYGLTISGLIVMRFTKKDLKRPIKVPIVIPVLVVLVSIYLVLAPIIDSPDWAYLYCTLFIFSGLVFYIPFIHFKVRWAQKITKPITKHLQMLMEVVPSEKVKE</sequence>
<feature type="transmembrane region" description="Helical" evidence="20">
    <location>
        <begin position="188"/>
        <end position="207"/>
    </location>
</feature>
<evidence type="ECO:0000256" key="16">
    <source>
        <dbReference type="ARBA" id="ARBA00079910"/>
    </source>
</evidence>
<feature type="transmembrane region" description="Helical" evidence="20">
    <location>
        <begin position="258"/>
        <end position="283"/>
    </location>
</feature>
<dbReference type="RefSeq" id="XP_030060269.1">
    <property type="nucleotide sequence ID" value="XM_030204409.1"/>
</dbReference>
<comment type="catalytic activity">
    <reaction evidence="12">
        <text>L-histidine(out) + L-arginine(in) = L-histidine(in) + L-arginine(out)</text>
        <dbReference type="Rhea" id="RHEA:71063"/>
        <dbReference type="ChEBI" id="CHEBI:32682"/>
        <dbReference type="ChEBI" id="CHEBI:57595"/>
    </reaction>
    <physiologicalReaction direction="left-to-right" evidence="12">
        <dbReference type="Rhea" id="RHEA:71064"/>
    </physiologicalReaction>
</comment>
<evidence type="ECO:0000313" key="22">
    <source>
        <dbReference type="RefSeq" id="XP_030060269.1"/>
    </source>
</evidence>
<dbReference type="KEGG" id="muo:115470842"/>
<evidence type="ECO:0000313" key="25">
    <source>
        <dbReference type="RefSeq" id="XP_030060272.1"/>
    </source>
</evidence>
<comment type="catalytic activity">
    <reaction evidence="11">
        <text>L-cystine(out) + L-arginine(in) = L-cystine(in) + L-arginine(out)</text>
        <dbReference type="Rhea" id="RHEA:71075"/>
        <dbReference type="ChEBI" id="CHEBI:32682"/>
        <dbReference type="ChEBI" id="CHEBI:35491"/>
    </reaction>
    <physiologicalReaction direction="left-to-right" evidence="11">
        <dbReference type="Rhea" id="RHEA:71076"/>
    </physiologicalReaction>
</comment>
<evidence type="ECO:0000256" key="15">
    <source>
        <dbReference type="ARBA" id="ARBA00074336"/>
    </source>
</evidence>
<dbReference type="GO" id="GO:0015184">
    <property type="term" value="F:L-cystine transmembrane transporter activity"/>
    <property type="evidence" value="ECO:0007669"/>
    <property type="project" value="TreeGrafter"/>
</dbReference>
<comment type="catalytic activity">
    <reaction evidence="13">
        <text>L-cysteine(out) + L-arginine(in) = L-cysteine(in) + L-arginine(out)</text>
        <dbReference type="Rhea" id="RHEA:71071"/>
        <dbReference type="ChEBI" id="CHEBI:32682"/>
        <dbReference type="ChEBI" id="CHEBI:35235"/>
    </reaction>
    <physiologicalReaction direction="left-to-right" evidence="13">
        <dbReference type="Rhea" id="RHEA:71072"/>
    </physiologicalReaction>
</comment>
<comment type="subcellular location">
    <subcellularLocation>
        <location evidence="1">Apical cell membrane</location>
        <topology evidence="1">Multi-pass membrane protein</topology>
    </subcellularLocation>
</comment>
<evidence type="ECO:0000313" key="23">
    <source>
        <dbReference type="RefSeq" id="XP_030060270.1"/>
    </source>
</evidence>
<feature type="transmembrane region" description="Helical" evidence="20">
    <location>
        <begin position="219"/>
        <end position="238"/>
    </location>
</feature>
<dbReference type="GeneID" id="115470842"/>
<keyword evidence="8 20" id="KW-0472">Membrane</keyword>